<evidence type="ECO:0000256" key="1">
    <source>
        <dbReference type="RuleBase" id="RU362119"/>
    </source>
</evidence>
<dbReference type="PANTHER" id="PTHR11575:SF24">
    <property type="entry name" value="5'-NUCLEOTIDASE"/>
    <property type="match status" value="1"/>
</dbReference>
<feature type="signal peptide" evidence="3">
    <location>
        <begin position="1"/>
        <end position="15"/>
    </location>
</feature>
<feature type="domain" description="5'-Nucleotidase C-terminal" evidence="4">
    <location>
        <begin position="302"/>
        <end position="426"/>
    </location>
</feature>
<dbReference type="OrthoDB" id="9801679at2"/>
<dbReference type="GO" id="GO:0030288">
    <property type="term" value="C:outer membrane-bounded periplasmic space"/>
    <property type="evidence" value="ECO:0007669"/>
    <property type="project" value="TreeGrafter"/>
</dbReference>
<accession>A0A1I4U8V6</accession>
<evidence type="ECO:0000313" key="6">
    <source>
        <dbReference type="Proteomes" id="UP000199149"/>
    </source>
</evidence>
<protein>
    <submittedName>
        <fullName evidence="5">2',3'-cyclic-nucleotide 2'-phosphodiesterase/5'-or 3'-nucleotidase, 5'-nucleotidase family</fullName>
    </submittedName>
</protein>
<reference evidence="6" key="1">
    <citation type="submission" date="2016-10" db="EMBL/GenBank/DDBJ databases">
        <authorList>
            <person name="Varghese N."/>
            <person name="Submissions S."/>
        </authorList>
    </citation>
    <scope>NUCLEOTIDE SEQUENCE [LARGE SCALE GENOMIC DNA]</scope>
    <source>
        <strain evidence="6">XJ109</strain>
    </source>
</reference>
<dbReference type="SUPFAM" id="SSF56300">
    <property type="entry name" value="Metallo-dependent phosphatases"/>
    <property type="match status" value="1"/>
</dbReference>
<dbReference type="InterPro" id="IPR029052">
    <property type="entry name" value="Metallo-depent_PP-like"/>
</dbReference>
<dbReference type="SUPFAM" id="SSF55816">
    <property type="entry name" value="5'-nucleotidase (syn. UDP-sugar hydrolase), C-terminal domain"/>
    <property type="match status" value="1"/>
</dbReference>
<dbReference type="GO" id="GO:0000166">
    <property type="term" value="F:nucleotide binding"/>
    <property type="evidence" value="ECO:0007669"/>
    <property type="project" value="UniProtKB-KW"/>
</dbReference>
<comment type="similarity">
    <text evidence="1">Belongs to the 5'-nucleotidase family.</text>
</comment>
<dbReference type="InterPro" id="IPR036907">
    <property type="entry name" value="5'-Nucleotdase_C_sf"/>
</dbReference>
<dbReference type="InterPro" id="IPR006179">
    <property type="entry name" value="5_nucleotidase/apyrase"/>
</dbReference>
<dbReference type="EMBL" id="FOUZ01000003">
    <property type="protein sequence ID" value="SFM85392.1"/>
    <property type="molecule type" value="Genomic_DNA"/>
</dbReference>
<evidence type="ECO:0000313" key="5">
    <source>
        <dbReference type="EMBL" id="SFM85392.1"/>
    </source>
</evidence>
<organism evidence="5 6">
    <name type="scientific">Algoriella xinjiangensis</name>
    <dbReference type="NCBI Taxonomy" id="684065"/>
    <lineage>
        <taxon>Bacteria</taxon>
        <taxon>Pseudomonadati</taxon>
        <taxon>Bacteroidota</taxon>
        <taxon>Flavobacteriia</taxon>
        <taxon>Flavobacteriales</taxon>
        <taxon>Weeksellaceae</taxon>
        <taxon>Algoriella</taxon>
    </lineage>
</organism>
<feature type="coiled-coil region" evidence="2">
    <location>
        <begin position="268"/>
        <end position="304"/>
    </location>
</feature>
<keyword evidence="2" id="KW-0175">Coiled coil</keyword>
<dbReference type="Proteomes" id="UP000199149">
    <property type="component" value="Unassembled WGS sequence"/>
</dbReference>
<dbReference type="InterPro" id="IPR008334">
    <property type="entry name" value="5'-Nucleotdase_C"/>
</dbReference>
<evidence type="ECO:0000259" key="4">
    <source>
        <dbReference type="Pfam" id="PF02872"/>
    </source>
</evidence>
<proteinExistence type="inferred from homology"/>
<dbReference type="Gene3D" id="3.60.21.10">
    <property type="match status" value="1"/>
</dbReference>
<dbReference type="GO" id="GO:0009166">
    <property type="term" value="P:nucleotide catabolic process"/>
    <property type="evidence" value="ECO:0007669"/>
    <property type="project" value="InterPro"/>
</dbReference>
<evidence type="ECO:0000256" key="2">
    <source>
        <dbReference type="SAM" id="Coils"/>
    </source>
</evidence>
<gene>
    <name evidence="5" type="ORF">SAMN05421738_103133</name>
</gene>
<keyword evidence="3" id="KW-0732">Signal</keyword>
<dbReference type="Gene3D" id="3.90.780.10">
    <property type="entry name" value="5'-Nucleotidase, C-terminal domain"/>
    <property type="match status" value="1"/>
</dbReference>
<keyword evidence="1" id="KW-0547">Nucleotide-binding</keyword>
<dbReference type="GO" id="GO:0016787">
    <property type="term" value="F:hydrolase activity"/>
    <property type="evidence" value="ECO:0007669"/>
    <property type="project" value="UniProtKB-KW"/>
</dbReference>
<sequence length="469" mass="53430">MFKLFFLLSPFILFAQNAQIIYFTDAHQLYELDDIEDGRGGVARLKTVVDIAKKENNETLTIHGGDFVGGVLYGGIYKGNHMPIAFNQIPVDIFNFGQHEFDYGVDHLITLINQIKGTFFTSNLVDDKGNSFHQLPTYLIKKINNQTILFIGLTDQMQTTKKDSRVQQSDLFLSVEKVFKQVKNQLFNQIVVISQMDLAKNRELLKRFPAINLVLTEEVDEYNSQINYVGKTPIIATAGNMSSVAKINLSSHNLPQIEIIPLDKNTIKDKVLAKLEAQEKNNVEKELNQKLAVLEVDLDAFQSLKTESLAGNFVTDAMRDYYKTDLALIDGSGIRKNVEKGDFTYKSARTLLPFGNKMVVVELNGKDFKAFLEQNILSEKPKLIQVAGTKFIINKKSNSIEFPHLENEKKYTLVLNDYNFGKLKNYTRILIGAEDEKSIEDYEVLKIYAEKQQIINPKIENRITIIDYE</sequence>
<dbReference type="STRING" id="684065.SAMN05421738_103133"/>
<dbReference type="PANTHER" id="PTHR11575">
    <property type="entry name" value="5'-NUCLEOTIDASE-RELATED"/>
    <property type="match status" value="1"/>
</dbReference>
<dbReference type="AlphaFoldDB" id="A0A1I4U8V6"/>
<name>A0A1I4U8V6_9FLAO</name>
<dbReference type="RefSeq" id="WP_092906714.1">
    <property type="nucleotide sequence ID" value="NZ_FOUZ01000003.1"/>
</dbReference>
<dbReference type="Pfam" id="PF02872">
    <property type="entry name" value="5_nucleotid_C"/>
    <property type="match status" value="1"/>
</dbReference>
<feature type="chain" id="PRO_5012384921" evidence="3">
    <location>
        <begin position="16"/>
        <end position="469"/>
    </location>
</feature>
<evidence type="ECO:0000256" key="3">
    <source>
        <dbReference type="SAM" id="SignalP"/>
    </source>
</evidence>
<keyword evidence="6" id="KW-1185">Reference proteome</keyword>
<keyword evidence="1" id="KW-0378">Hydrolase</keyword>
<dbReference type="PRINTS" id="PR01607">
    <property type="entry name" value="APYRASEFAMLY"/>
</dbReference>